<evidence type="ECO:0000313" key="2">
    <source>
        <dbReference type="EMBL" id="TKB97783.1"/>
    </source>
</evidence>
<reference evidence="2 3" key="1">
    <citation type="submission" date="2019-04" db="EMBL/GenBank/DDBJ databases">
        <title>Pedobacter sp. AR-3-17 sp. nov., isolated from Arctic soil.</title>
        <authorList>
            <person name="Dahal R.H."/>
            <person name="Kim D.-U."/>
        </authorList>
    </citation>
    <scope>NUCLEOTIDE SEQUENCE [LARGE SCALE GENOMIC DNA]</scope>
    <source>
        <strain evidence="2 3">AR-3-17</strain>
    </source>
</reference>
<gene>
    <name evidence="2" type="ORF">FA046_10510</name>
</gene>
<evidence type="ECO:0000313" key="3">
    <source>
        <dbReference type="Proteomes" id="UP000308181"/>
    </source>
</evidence>
<dbReference type="EMBL" id="SWBP01000003">
    <property type="protein sequence ID" value="TKB97783.1"/>
    <property type="molecule type" value="Genomic_DNA"/>
</dbReference>
<dbReference type="Pfam" id="PF10108">
    <property type="entry name" value="DNA_pol_B_exo2"/>
    <property type="match status" value="1"/>
</dbReference>
<feature type="domain" description="Predicted 3'-5' exonuclease PolB-like" evidence="1">
    <location>
        <begin position="61"/>
        <end position="217"/>
    </location>
</feature>
<comment type="caution">
    <text evidence="2">The sequence shown here is derived from an EMBL/GenBank/DDBJ whole genome shotgun (WGS) entry which is preliminary data.</text>
</comment>
<keyword evidence="2" id="KW-0378">Hydrolase</keyword>
<dbReference type="InterPro" id="IPR036397">
    <property type="entry name" value="RNaseH_sf"/>
</dbReference>
<keyword evidence="3" id="KW-1185">Reference proteome</keyword>
<keyword evidence="2" id="KW-0269">Exonuclease</keyword>
<dbReference type="Proteomes" id="UP000308181">
    <property type="component" value="Unassembled WGS sequence"/>
</dbReference>
<dbReference type="CDD" id="cd05782">
    <property type="entry name" value="DNA_polB_like1_exo"/>
    <property type="match status" value="1"/>
</dbReference>
<keyword evidence="2" id="KW-0540">Nuclease</keyword>
<organism evidence="2 3">
    <name type="scientific">Pedobacter cryophilus</name>
    <dbReference type="NCBI Taxonomy" id="2571271"/>
    <lineage>
        <taxon>Bacteria</taxon>
        <taxon>Pseudomonadati</taxon>
        <taxon>Bacteroidota</taxon>
        <taxon>Sphingobacteriia</taxon>
        <taxon>Sphingobacteriales</taxon>
        <taxon>Sphingobacteriaceae</taxon>
        <taxon>Pedobacter</taxon>
    </lineage>
</organism>
<name>A0A4U1C1K9_9SPHI</name>
<dbReference type="InterPro" id="IPR019288">
    <property type="entry name" value="3'-5'_exonuclease_PolB-like"/>
</dbReference>
<dbReference type="GO" id="GO:0004527">
    <property type="term" value="F:exonuclease activity"/>
    <property type="evidence" value="ECO:0007669"/>
    <property type="project" value="UniProtKB-KW"/>
</dbReference>
<dbReference type="GO" id="GO:0003676">
    <property type="term" value="F:nucleic acid binding"/>
    <property type="evidence" value="ECO:0007669"/>
    <property type="project" value="InterPro"/>
</dbReference>
<dbReference type="Gene3D" id="3.30.420.10">
    <property type="entry name" value="Ribonuclease H-like superfamily/Ribonuclease H"/>
    <property type="match status" value="1"/>
</dbReference>
<proteinExistence type="predicted"/>
<dbReference type="AlphaFoldDB" id="A0A4U1C1K9"/>
<dbReference type="RefSeq" id="WP_136826358.1">
    <property type="nucleotide sequence ID" value="NZ_SWBP01000003.1"/>
</dbReference>
<dbReference type="InterPro" id="IPR012337">
    <property type="entry name" value="RNaseH-like_sf"/>
</dbReference>
<protein>
    <submittedName>
        <fullName evidence="2">3'-5' exonuclease</fullName>
    </submittedName>
</protein>
<dbReference type="OrthoDB" id="9773351at2"/>
<dbReference type="SUPFAM" id="SSF53098">
    <property type="entry name" value="Ribonuclease H-like"/>
    <property type="match status" value="1"/>
</dbReference>
<sequence>MLEQIDLQNILILDIETVPQFASFEELPKNMQKLWDSKTFYQRKNQETPSEFYERAGIWAEFGKIVCISVGIFKNNQSFRVKSYFSHDEKELLVEFNQLLNNQPPQLMLCAHNGKEFDFPYLCRRMLINGLAIPNQLNIIGKKPWEIHHLDTMELWKFGDYKNYTSLNLLAAIFGIPTPKDDIDGSMVGGVYWLENDLERIKTYCQKDVITTARLLQKFKGLTPLNDTQITLVD</sequence>
<accession>A0A4U1C1K9</accession>
<evidence type="ECO:0000259" key="1">
    <source>
        <dbReference type="Pfam" id="PF10108"/>
    </source>
</evidence>